<reference evidence="6 7" key="1">
    <citation type="submission" date="2017-04" db="EMBL/GenBank/DDBJ databases">
        <authorList>
            <person name="Afonso C.L."/>
            <person name="Miller P.J."/>
            <person name="Scott M.A."/>
            <person name="Spackman E."/>
            <person name="Goraichik I."/>
            <person name="Dimitrov K.M."/>
            <person name="Suarez D.L."/>
            <person name="Swayne D.E."/>
        </authorList>
    </citation>
    <scope>NUCLEOTIDE SEQUENCE [LARGE SCALE GENOMIC DNA]</scope>
    <source>
        <strain evidence="6 7">DSM 13146</strain>
    </source>
</reference>
<keyword evidence="3" id="KW-0964">Secreted</keyword>
<keyword evidence="6" id="KW-0969">Cilium</keyword>
<dbReference type="Gene3D" id="1.20.1330.10">
    <property type="entry name" value="f41 fragment of flagellin, N-terminal domain"/>
    <property type="match status" value="1"/>
</dbReference>
<dbReference type="PANTHER" id="PTHR42792">
    <property type="entry name" value="FLAGELLIN"/>
    <property type="match status" value="1"/>
</dbReference>
<keyword evidence="2 3" id="KW-0975">Bacterial flagellum</keyword>
<evidence type="ECO:0000313" key="6">
    <source>
        <dbReference type="EMBL" id="SMC19414.1"/>
    </source>
</evidence>
<dbReference type="InterPro" id="IPR001029">
    <property type="entry name" value="Flagellin_N"/>
</dbReference>
<evidence type="ECO:0000313" key="7">
    <source>
        <dbReference type="Proteomes" id="UP000192783"/>
    </source>
</evidence>
<proteinExistence type="inferred from homology"/>
<evidence type="ECO:0000256" key="2">
    <source>
        <dbReference type="ARBA" id="ARBA00023143"/>
    </source>
</evidence>
<feature type="domain" description="Flagellin N-terminal" evidence="4">
    <location>
        <begin position="9"/>
        <end position="138"/>
    </location>
</feature>
<dbReference type="OrthoDB" id="9758307at2"/>
<keyword evidence="6" id="KW-0282">Flagellum</keyword>
<dbReference type="InterPro" id="IPR046358">
    <property type="entry name" value="Flagellin_C"/>
</dbReference>
<comment type="similarity">
    <text evidence="1 3">Belongs to the bacterial flagellin family.</text>
</comment>
<dbReference type="EMBL" id="FWXF01000002">
    <property type="protein sequence ID" value="SMC19414.1"/>
    <property type="molecule type" value="Genomic_DNA"/>
</dbReference>
<dbReference type="STRING" id="1121390.SAMN02746041_00667"/>
<gene>
    <name evidence="6" type="ORF">SAMN02746041_00667</name>
</gene>
<comment type="subcellular location">
    <subcellularLocation>
        <location evidence="3">Secreted</location>
    </subcellularLocation>
    <subcellularLocation>
        <location evidence="3">Bacterial flagellum</location>
    </subcellularLocation>
</comment>
<dbReference type="GO" id="GO:0009288">
    <property type="term" value="C:bacterial-type flagellum"/>
    <property type="evidence" value="ECO:0007669"/>
    <property type="project" value="UniProtKB-SubCell"/>
</dbReference>
<dbReference type="PANTHER" id="PTHR42792:SF1">
    <property type="entry name" value="FLAGELLAR HOOK-ASSOCIATED PROTEIN 3"/>
    <property type="match status" value="1"/>
</dbReference>
<evidence type="ECO:0000259" key="5">
    <source>
        <dbReference type="Pfam" id="PF00700"/>
    </source>
</evidence>
<dbReference type="GO" id="GO:0005198">
    <property type="term" value="F:structural molecule activity"/>
    <property type="evidence" value="ECO:0007669"/>
    <property type="project" value="UniProtKB-UniRule"/>
</dbReference>
<dbReference type="InterPro" id="IPR001492">
    <property type="entry name" value="Flagellin"/>
</dbReference>
<feature type="domain" description="Flagellin C-terminal" evidence="5">
    <location>
        <begin position="212"/>
        <end position="294"/>
    </location>
</feature>
<organism evidence="6 7">
    <name type="scientific">Desulfacinum hydrothermale DSM 13146</name>
    <dbReference type="NCBI Taxonomy" id="1121390"/>
    <lineage>
        <taxon>Bacteria</taxon>
        <taxon>Pseudomonadati</taxon>
        <taxon>Thermodesulfobacteriota</taxon>
        <taxon>Syntrophobacteria</taxon>
        <taxon>Syntrophobacterales</taxon>
        <taxon>Syntrophobacteraceae</taxon>
        <taxon>Desulfacinum</taxon>
    </lineage>
</organism>
<dbReference type="Pfam" id="PF00700">
    <property type="entry name" value="Flagellin_C"/>
    <property type="match status" value="1"/>
</dbReference>
<keyword evidence="7" id="KW-1185">Reference proteome</keyword>
<protein>
    <recommendedName>
        <fullName evidence="3">Flagellin</fullName>
    </recommendedName>
</protein>
<sequence length="294" mass="32552">MRVTLPLLYAATQQNIESRNEKIQGLTRRISSGKQLEAPHDDPRAWAQSRRLTAGLQRLERYKNNLEFANGLTSVAESALDHIHDLLIRAKEIGTAANTPNSSAEKEAYKEDLEQIQEEIMSTAQTKYNGQYVFEGYFDPNPTTPPPDWLSARDTSPPDDARIISVDLDDRATQTEVSVDARSLFQGLMATFEDLKTAIETENSADIANSLSKLDGALDTARALSAQTGARSTAYERRLDALNTFQVHDQDRLSQIQDTDLVEAVTALKQNQIALEAALQSTAALQGLSLTRYL</sequence>
<name>A0A1W1X6D4_9BACT</name>
<accession>A0A1W1X6D4</accession>
<dbReference type="Proteomes" id="UP000192783">
    <property type="component" value="Unassembled WGS sequence"/>
</dbReference>
<dbReference type="Pfam" id="PF00669">
    <property type="entry name" value="Flagellin_N"/>
    <property type="match status" value="1"/>
</dbReference>
<dbReference type="AlphaFoldDB" id="A0A1W1X6D4"/>
<dbReference type="SUPFAM" id="SSF64518">
    <property type="entry name" value="Phase 1 flagellin"/>
    <property type="match status" value="1"/>
</dbReference>
<dbReference type="GO" id="GO:0005576">
    <property type="term" value="C:extracellular region"/>
    <property type="evidence" value="ECO:0007669"/>
    <property type="project" value="UniProtKB-SubCell"/>
</dbReference>
<evidence type="ECO:0000259" key="4">
    <source>
        <dbReference type="Pfam" id="PF00669"/>
    </source>
</evidence>
<evidence type="ECO:0000256" key="3">
    <source>
        <dbReference type="RuleBase" id="RU362073"/>
    </source>
</evidence>
<evidence type="ECO:0000256" key="1">
    <source>
        <dbReference type="ARBA" id="ARBA00005709"/>
    </source>
</evidence>
<comment type="function">
    <text evidence="3">Flagellin is the subunit protein which polymerizes to form the filaments of bacterial flagella.</text>
</comment>
<dbReference type="RefSeq" id="WP_084056258.1">
    <property type="nucleotide sequence ID" value="NZ_FWXF01000002.1"/>
</dbReference>
<keyword evidence="6" id="KW-0966">Cell projection</keyword>